<dbReference type="PATRIC" id="fig|1423725.3.peg.1497"/>
<dbReference type="AlphaFoldDB" id="A0A0R2CWD0"/>
<organism evidence="2 3">
    <name type="scientific">Liquorilactobacillus aquaticus DSM 21051</name>
    <dbReference type="NCBI Taxonomy" id="1423725"/>
    <lineage>
        <taxon>Bacteria</taxon>
        <taxon>Bacillati</taxon>
        <taxon>Bacillota</taxon>
        <taxon>Bacilli</taxon>
        <taxon>Lactobacillales</taxon>
        <taxon>Lactobacillaceae</taxon>
        <taxon>Liquorilactobacillus</taxon>
    </lineage>
</organism>
<protein>
    <recommendedName>
        <fullName evidence="4">Replication terminator protein</fullName>
    </recommendedName>
</protein>
<sequence length="141" mass="15400">MENKMTKRINFSIDQIADGGAQVKLNRALEKIAENIMDPNTDPTKKRKLQMNVTFEPAKSGEAVDVDVQVKTTLAPEVSVGTTLLIGKDSRGKAVVNELKSGAKGQTYIDPDDGEVKTDTGETVEQVEKQDKVIDLQKKKG</sequence>
<keyword evidence="3" id="KW-1185">Reference proteome</keyword>
<dbReference type="STRING" id="1423725.FC19_GL001456"/>
<evidence type="ECO:0000256" key="1">
    <source>
        <dbReference type="SAM" id="MobiDB-lite"/>
    </source>
</evidence>
<proteinExistence type="predicted"/>
<evidence type="ECO:0000313" key="3">
    <source>
        <dbReference type="Proteomes" id="UP000051015"/>
    </source>
</evidence>
<gene>
    <name evidence="2" type="ORF">FC19_GL001456</name>
</gene>
<dbReference type="Proteomes" id="UP000051015">
    <property type="component" value="Unassembled WGS sequence"/>
</dbReference>
<feature type="compositionally biased region" description="Basic and acidic residues" evidence="1">
    <location>
        <begin position="114"/>
        <end position="127"/>
    </location>
</feature>
<feature type="region of interest" description="Disordered" evidence="1">
    <location>
        <begin position="106"/>
        <end position="127"/>
    </location>
</feature>
<accession>A0A0R2CWD0</accession>
<comment type="caution">
    <text evidence="2">The sequence shown here is derived from an EMBL/GenBank/DDBJ whole genome shotgun (WGS) entry which is preliminary data.</text>
</comment>
<dbReference type="EMBL" id="AYZD01000018">
    <property type="protein sequence ID" value="KRM95975.1"/>
    <property type="molecule type" value="Genomic_DNA"/>
</dbReference>
<name>A0A0R2CWD0_9LACO</name>
<evidence type="ECO:0008006" key="4">
    <source>
        <dbReference type="Google" id="ProtNLM"/>
    </source>
</evidence>
<evidence type="ECO:0000313" key="2">
    <source>
        <dbReference type="EMBL" id="KRM95975.1"/>
    </source>
</evidence>
<reference evidence="2 3" key="1">
    <citation type="journal article" date="2015" name="Genome Announc.">
        <title>Expanding the biotechnology potential of lactobacilli through comparative genomics of 213 strains and associated genera.</title>
        <authorList>
            <person name="Sun Z."/>
            <person name="Harris H.M."/>
            <person name="McCann A."/>
            <person name="Guo C."/>
            <person name="Argimon S."/>
            <person name="Zhang W."/>
            <person name="Yang X."/>
            <person name="Jeffery I.B."/>
            <person name="Cooney J.C."/>
            <person name="Kagawa T.F."/>
            <person name="Liu W."/>
            <person name="Song Y."/>
            <person name="Salvetti E."/>
            <person name="Wrobel A."/>
            <person name="Rasinkangas P."/>
            <person name="Parkhill J."/>
            <person name="Rea M.C."/>
            <person name="O'Sullivan O."/>
            <person name="Ritari J."/>
            <person name="Douillard F.P."/>
            <person name="Paul Ross R."/>
            <person name="Yang R."/>
            <person name="Briner A.E."/>
            <person name="Felis G.E."/>
            <person name="de Vos W.M."/>
            <person name="Barrangou R."/>
            <person name="Klaenhammer T.R."/>
            <person name="Caufield P.W."/>
            <person name="Cui Y."/>
            <person name="Zhang H."/>
            <person name="O'Toole P.W."/>
        </authorList>
    </citation>
    <scope>NUCLEOTIDE SEQUENCE [LARGE SCALE GENOMIC DNA]</scope>
    <source>
        <strain evidence="2 3">DSM 21051</strain>
    </source>
</reference>